<evidence type="ECO:0000313" key="2">
    <source>
        <dbReference type="EMBL" id="ORY83983.1"/>
    </source>
</evidence>
<feature type="transmembrane region" description="Helical" evidence="1">
    <location>
        <begin position="12"/>
        <end position="32"/>
    </location>
</feature>
<evidence type="ECO:0000313" key="3">
    <source>
        <dbReference type="Proteomes" id="UP000193920"/>
    </source>
</evidence>
<dbReference type="Proteomes" id="UP000193920">
    <property type="component" value="Unassembled WGS sequence"/>
</dbReference>
<keyword evidence="1" id="KW-0812">Transmembrane</keyword>
<organism evidence="2 3">
    <name type="scientific">Neocallimastix californiae</name>
    <dbReference type="NCBI Taxonomy" id="1754190"/>
    <lineage>
        <taxon>Eukaryota</taxon>
        <taxon>Fungi</taxon>
        <taxon>Fungi incertae sedis</taxon>
        <taxon>Chytridiomycota</taxon>
        <taxon>Chytridiomycota incertae sedis</taxon>
        <taxon>Neocallimastigomycetes</taxon>
        <taxon>Neocallimastigales</taxon>
        <taxon>Neocallimastigaceae</taxon>
        <taxon>Neocallimastix</taxon>
    </lineage>
</organism>
<proteinExistence type="predicted"/>
<dbReference type="AlphaFoldDB" id="A0A1Y2FJ72"/>
<feature type="transmembrane region" description="Helical" evidence="1">
    <location>
        <begin position="126"/>
        <end position="148"/>
    </location>
</feature>
<gene>
    <name evidence="2" type="ORF">LY90DRAFT_697228</name>
</gene>
<name>A0A1Y2FJ72_9FUNG</name>
<dbReference type="EMBL" id="MCOG01000006">
    <property type="protein sequence ID" value="ORY83983.1"/>
    <property type="molecule type" value="Genomic_DNA"/>
</dbReference>
<feature type="transmembrane region" description="Helical" evidence="1">
    <location>
        <begin position="84"/>
        <end position="105"/>
    </location>
</feature>
<accession>A0A1Y2FJ72</accession>
<evidence type="ECO:0000256" key="1">
    <source>
        <dbReference type="SAM" id="Phobius"/>
    </source>
</evidence>
<dbReference type="OrthoDB" id="2143908at2759"/>
<sequence>MDQMKPKSVYLLLMDEIFWIISEYSIPILNLIKMKAFATGKAAVVMKVVILGLGVPFCVIRFMIGYTRMSQALLDDKETQRYHGYAFGIMAIADVICTFGILFFVRMNNSRSESQNNLNDYIKHSSYTILVTVDIVSALLAILDLITVKRANLGILKSLTVPLQCLKSSFALILAIDAFLFKYGANITSINESSGGNSKYTGYGSNSVNNISYTPYKSGNHSVNNYSSHNYSTHNYSSNNYSSNGYNKQKSLGSSYSVDMTLTNMSTGNASPKKSTQSNIVSPYNYPTLDKESYNKSPKMENQLYHQKSIIKNYTGIQA</sequence>
<keyword evidence="1" id="KW-0472">Membrane</keyword>
<protein>
    <submittedName>
        <fullName evidence="2">Uncharacterized protein</fullName>
    </submittedName>
</protein>
<keyword evidence="3" id="KW-1185">Reference proteome</keyword>
<keyword evidence="1" id="KW-1133">Transmembrane helix</keyword>
<comment type="caution">
    <text evidence="2">The sequence shown here is derived from an EMBL/GenBank/DDBJ whole genome shotgun (WGS) entry which is preliminary data.</text>
</comment>
<feature type="transmembrane region" description="Helical" evidence="1">
    <location>
        <begin position="44"/>
        <end position="64"/>
    </location>
</feature>
<feature type="non-terminal residue" evidence="2">
    <location>
        <position position="319"/>
    </location>
</feature>
<reference evidence="2 3" key="1">
    <citation type="submission" date="2016-08" db="EMBL/GenBank/DDBJ databases">
        <title>A Parts List for Fungal Cellulosomes Revealed by Comparative Genomics.</title>
        <authorList>
            <consortium name="DOE Joint Genome Institute"/>
            <person name="Haitjema C.H."/>
            <person name="Gilmore S.P."/>
            <person name="Henske J.K."/>
            <person name="Solomon K.V."/>
            <person name="De Groot R."/>
            <person name="Kuo A."/>
            <person name="Mondo S.J."/>
            <person name="Salamov A.A."/>
            <person name="Labutti K."/>
            <person name="Zhao Z."/>
            <person name="Chiniquy J."/>
            <person name="Barry K."/>
            <person name="Brewer H.M."/>
            <person name="Purvine S.O."/>
            <person name="Wright A.T."/>
            <person name="Boxma B."/>
            <person name="Van Alen T."/>
            <person name="Hackstein J.H."/>
            <person name="Baker S.E."/>
            <person name="Grigoriev I.V."/>
            <person name="O'Malley M.A."/>
        </authorList>
    </citation>
    <scope>NUCLEOTIDE SEQUENCE [LARGE SCALE GENOMIC DNA]</scope>
    <source>
        <strain evidence="2 3">G1</strain>
    </source>
</reference>